<dbReference type="Gene3D" id="1.10.150.290">
    <property type="entry name" value="S-adenosyl-L-methionine-dependent methyltransferases"/>
    <property type="match status" value="1"/>
</dbReference>
<dbReference type="EMBL" id="FOAF01000001">
    <property type="protein sequence ID" value="SEK72320.1"/>
    <property type="molecule type" value="Genomic_DNA"/>
</dbReference>
<organism evidence="2 3">
    <name type="scientific">Olivibacter domesticus</name>
    <name type="common">Pseudosphingobacterium domesticum</name>
    <dbReference type="NCBI Taxonomy" id="407022"/>
    <lineage>
        <taxon>Bacteria</taxon>
        <taxon>Pseudomonadati</taxon>
        <taxon>Bacteroidota</taxon>
        <taxon>Sphingobacteriia</taxon>
        <taxon>Sphingobacteriales</taxon>
        <taxon>Sphingobacteriaceae</taxon>
        <taxon>Olivibacter</taxon>
    </lineage>
</organism>
<dbReference type="STRING" id="407022.SAMN05661044_00977"/>
<dbReference type="OrthoDB" id="9789123at2"/>
<dbReference type="PANTHER" id="PTHR43861:SF1">
    <property type="entry name" value="TRANS-ACONITATE 2-METHYLTRANSFERASE"/>
    <property type="match status" value="1"/>
</dbReference>
<dbReference type="Gene3D" id="3.40.50.150">
    <property type="entry name" value="Vaccinia Virus protein VP39"/>
    <property type="match status" value="1"/>
</dbReference>
<dbReference type="GO" id="GO:0032259">
    <property type="term" value="P:methylation"/>
    <property type="evidence" value="ECO:0007669"/>
    <property type="project" value="UniProtKB-KW"/>
</dbReference>
<name>A0A1H7JEG5_OLID1</name>
<protein>
    <submittedName>
        <fullName evidence="2">Trans-aconitate 2-methyltransferase</fullName>
    </submittedName>
</protein>
<dbReference type="AlphaFoldDB" id="A0A1H7JEG5"/>
<dbReference type="Pfam" id="PF13847">
    <property type="entry name" value="Methyltransf_31"/>
    <property type="match status" value="1"/>
</dbReference>
<evidence type="ECO:0000313" key="2">
    <source>
        <dbReference type="EMBL" id="SEK72320.1"/>
    </source>
</evidence>
<dbReference type="SUPFAM" id="SSF53335">
    <property type="entry name" value="S-adenosyl-L-methionine-dependent methyltransferases"/>
    <property type="match status" value="1"/>
</dbReference>
<dbReference type="PANTHER" id="PTHR43861">
    <property type="entry name" value="TRANS-ACONITATE 2-METHYLTRANSFERASE-RELATED"/>
    <property type="match status" value="1"/>
</dbReference>
<keyword evidence="2" id="KW-0808">Transferase</keyword>
<accession>A0A1H7JEG5</accession>
<keyword evidence="3" id="KW-1185">Reference proteome</keyword>
<keyword evidence="2" id="KW-0489">Methyltransferase</keyword>
<reference evidence="3" key="1">
    <citation type="submission" date="2016-10" db="EMBL/GenBank/DDBJ databases">
        <authorList>
            <person name="Varghese N."/>
            <person name="Submissions S."/>
        </authorList>
    </citation>
    <scope>NUCLEOTIDE SEQUENCE [LARGE SCALE GENOMIC DNA]</scope>
    <source>
        <strain evidence="3">DSM 18733</strain>
    </source>
</reference>
<dbReference type="InterPro" id="IPR029063">
    <property type="entry name" value="SAM-dependent_MTases_sf"/>
</dbReference>
<feature type="domain" description="Methyltransferase" evidence="1">
    <location>
        <begin position="29"/>
        <end position="148"/>
    </location>
</feature>
<sequence>MAWDPNKYNKFKTERFAPFYDLLSLIEIKPDMEVIDLGCGTGELTRKLADKLATANVVGIDSSKEMLNEAQAFSNERIRFVQKTIEEQLNSNQEWDLVFSNAAIQWSDNHEVLIPKIIASLKKNGQLAIQIPSQKDNLLNKMLDELANEESYQKALNSWHRTSPVLRTEVYAHLLFDNGCKSMTVYEKIYPLIVPNPDDLFEWIAGTALIPYVEKLESGIKEDFILEFKNRIHKKFLKSPVLYPFKRILIGATF</sequence>
<dbReference type="InterPro" id="IPR025714">
    <property type="entry name" value="Methyltranfer_dom"/>
</dbReference>
<evidence type="ECO:0000313" key="3">
    <source>
        <dbReference type="Proteomes" id="UP000199421"/>
    </source>
</evidence>
<dbReference type="InterPro" id="IPR023149">
    <property type="entry name" value="Trans_acon_MeTrfase_C"/>
</dbReference>
<dbReference type="CDD" id="cd02440">
    <property type="entry name" value="AdoMet_MTases"/>
    <property type="match status" value="1"/>
</dbReference>
<dbReference type="Proteomes" id="UP000199421">
    <property type="component" value="Unassembled WGS sequence"/>
</dbReference>
<proteinExistence type="predicted"/>
<evidence type="ECO:0000259" key="1">
    <source>
        <dbReference type="Pfam" id="PF13847"/>
    </source>
</evidence>
<dbReference type="GO" id="GO:0030798">
    <property type="term" value="F:trans-aconitate 2-methyltransferase activity"/>
    <property type="evidence" value="ECO:0007669"/>
    <property type="project" value="InterPro"/>
</dbReference>
<dbReference type="RefSeq" id="WP_093319247.1">
    <property type="nucleotide sequence ID" value="NZ_FOAF01000001.1"/>
</dbReference>
<gene>
    <name evidence="2" type="ORF">SAMN05661044_00977</name>
</gene>